<feature type="transmembrane region" description="Helical" evidence="6">
    <location>
        <begin position="272"/>
        <end position="289"/>
    </location>
</feature>
<evidence type="ECO:0000256" key="4">
    <source>
        <dbReference type="ARBA" id="ARBA00023136"/>
    </source>
</evidence>
<feature type="transmembrane region" description="Helical" evidence="6">
    <location>
        <begin position="141"/>
        <end position="159"/>
    </location>
</feature>
<organism evidence="7 8">
    <name type="scientific">Mollisia scopiformis</name>
    <name type="common">Conifer needle endophyte fungus</name>
    <name type="synonym">Phialocephala scopiformis</name>
    <dbReference type="NCBI Taxonomy" id="149040"/>
    <lineage>
        <taxon>Eukaryota</taxon>
        <taxon>Fungi</taxon>
        <taxon>Dikarya</taxon>
        <taxon>Ascomycota</taxon>
        <taxon>Pezizomycotina</taxon>
        <taxon>Leotiomycetes</taxon>
        <taxon>Helotiales</taxon>
        <taxon>Mollisiaceae</taxon>
        <taxon>Mollisia</taxon>
    </lineage>
</organism>
<feature type="transmembrane region" description="Helical" evidence="6">
    <location>
        <begin position="217"/>
        <end position="236"/>
    </location>
</feature>
<evidence type="ECO:0000313" key="7">
    <source>
        <dbReference type="EMBL" id="KUJ16810.1"/>
    </source>
</evidence>
<dbReference type="InParanoid" id="A0A194X9G3"/>
<feature type="transmembrane region" description="Helical" evidence="6">
    <location>
        <begin position="55"/>
        <end position="74"/>
    </location>
</feature>
<feature type="transmembrane region" description="Helical" evidence="6">
    <location>
        <begin position="377"/>
        <end position="400"/>
    </location>
</feature>
<name>A0A194X9G3_MOLSC</name>
<keyword evidence="2 6" id="KW-0812">Transmembrane</keyword>
<feature type="transmembrane region" description="Helical" evidence="6">
    <location>
        <begin position="179"/>
        <end position="197"/>
    </location>
</feature>
<feature type="region of interest" description="Disordered" evidence="5">
    <location>
        <begin position="1"/>
        <end position="25"/>
    </location>
</feature>
<feature type="transmembrane region" description="Helical" evidence="6">
    <location>
        <begin position="309"/>
        <end position="326"/>
    </location>
</feature>
<dbReference type="RefSeq" id="XP_018071165.1">
    <property type="nucleotide sequence ID" value="XM_018212037.1"/>
</dbReference>
<dbReference type="SUPFAM" id="SSF103473">
    <property type="entry name" value="MFS general substrate transporter"/>
    <property type="match status" value="1"/>
</dbReference>
<comment type="subcellular location">
    <subcellularLocation>
        <location evidence="1">Membrane</location>
        <topology evidence="1">Multi-pass membrane protein</topology>
    </subcellularLocation>
</comment>
<evidence type="ECO:0000256" key="5">
    <source>
        <dbReference type="SAM" id="MobiDB-lite"/>
    </source>
</evidence>
<dbReference type="InterPro" id="IPR011701">
    <property type="entry name" value="MFS"/>
</dbReference>
<feature type="transmembrane region" description="Helical" evidence="6">
    <location>
        <begin position="444"/>
        <end position="463"/>
    </location>
</feature>
<evidence type="ECO:0000256" key="1">
    <source>
        <dbReference type="ARBA" id="ARBA00004141"/>
    </source>
</evidence>
<keyword evidence="3 6" id="KW-1133">Transmembrane helix</keyword>
<sequence>MSAHVDNKAAEAGVSQAAVEPEHDENGELVLPPGWLYRRFQIGNWLTPWYASPKVQLIIVSFVCFLCPGMFNALGGLGGGGKTDATLADDMNTALYSTFAVFGFLGGTIVNKLGVKVTLGFGGLGYCIYAISLLVSVHHDVFAFNIIAGALLGLCAALLWTAQGTIMVSYPKEADKGKYFAIFWAIFNMGAVIGSLIPLGQNFHVKTNVTVSDGTYIGFIVLMALGAVCAMFIASAREVVRTDGTKVVLMKNPTWWSEIYGLYESLKFEPTVILLFPMFWSSNWFYTYQQNAVNGAHFDTRTKALNSCLYYLAQIFGAMALGYALDYTNFRRSLRGKIAWGFLMAMTLVIYGGGYAFQKQYTRADTSADDWSSSNYVGPMFLYIFYGMFDSFWQCTVYWYMGALSNSGRRTANYVGFYKGLQSAGAAVMWSLDSRKISFMSEFASNWAILGASLIVAAPVVLFKISDHNRIEDDLRGTDETLADVVPAAALADKHALEHASQEGEVV</sequence>
<feature type="transmembrane region" description="Helical" evidence="6">
    <location>
        <begin position="412"/>
        <end position="432"/>
    </location>
</feature>
<evidence type="ECO:0000313" key="8">
    <source>
        <dbReference type="Proteomes" id="UP000070700"/>
    </source>
</evidence>
<dbReference type="OrthoDB" id="196103at2759"/>
<dbReference type="InterPro" id="IPR051617">
    <property type="entry name" value="UNC-93-like_regulator"/>
</dbReference>
<dbReference type="Pfam" id="PF07690">
    <property type="entry name" value="MFS_1"/>
    <property type="match status" value="1"/>
</dbReference>
<evidence type="ECO:0000256" key="3">
    <source>
        <dbReference type="ARBA" id="ARBA00022989"/>
    </source>
</evidence>
<evidence type="ECO:0000256" key="6">
    <source>
        <dbReference type="SAM" id="Phobius"/>
    </source>
</evidence>
<dbReference type="PANTHER" id="PTHR23294:SF59">
    <property type="entry name" value="UNC93-LIKE PROTEIN C922.05C"/>
    <property type="match status" value="1"/>
</dbReference>
<keyword evidence="4 6" id="KW-0472">Membrane</keyword>
<dbReference type="GeneID" id="28821763"/>
<dbReference type="InterPro" id="IPR036259">
    <property type="entry name" value="MFS_trans_sf"/>
</dbReference>
<dbReference type="KEGG" id="psco:LY89DRAFT_64902"/>
<protein>
    <submittedName>
        <fullName evidence="7">DUF895 domain membrane protein</fullName>
    </submittedName>
</protein>
<feature type="transmembrane region" description="Helical" evidence="6">
    <location>
        <begin position="117"/>
        <end position="135"/>
    </location>
</feature>
<feature type="transmembrane region" description="Helical" evidence="6">
    <location>
        <begin position="94"/>
        <end position="110"/>
    </location>
</feature>
<dbReference type="AlphaFoldDB" id="A0A194X9G3"/>
<dbReference type="PANTHER" id="PTHR23294">
    <property type="entry name" value="ET TRANSLATION PRODUCT-RELATED"/>
    <property type="match status" value="1"/>
</dbReference>
<dbReference type="Proteomes" id="UP000070700">
    <property type="component" value="Unassembled WGS sequence"/>
</dbReference>
<feature type="transmembrane region" description="Helical" evidence="6">
    <location>
        <begin position="338"/>
        <end position="357"/>
    </location>
</feature>
<gene>
    <name evidence="7" type="ORF">LY89DRAFT_64902</name>
</gene>
<proteinExistence type="predicted"/>
<keyword evidence="8" id="KW-1185">Reference proteome</keyword>
<reference evidence="7 8" key="1">
    <citation type="submission" date="2015-10" db="EMBL/GenBank/DDBJ databases">
        <title>Full genome of DAOMC 229536 Phialocephala scopiformis, a fungal endophyte of spruce producing the potent anti-insectan compound rugulosin.</title>
        <authorList>
            <consortium name="DOE Joint Genome Institute"/>
            <person name="Walker A.K."/>
            <person name="Frasz S.L."/>
            <person name="Seifert K.A."/>
            <person name="Miller J.D."/>
            <person name="Mondo S.J."/>
            <person name="Labutti K."/>
            <person name="Lipzen A."/>
            <person name="Dockter R."/>
            <person name="Kennedy M."/>
            <person name="Grigoriev I.V."/>
            <person name="Spatafora J.W."/>
        </authorList>
    </citation>
    <scope>NUCLEOTIDE SEQUENCE [LARGE SCALE GENOMIC DNA]</scope>
    <source>
        <strain evidence="7 8">CBS 120377</strain>
    </source>
</reference>
<dbReference type="GO" id="GO:0016020">
    <property type="term" value="C:membrane"/>
    <property type="evidence" value="ECO:0007669"/>
    <property type="project" value="UniProtKB-SubCell"/>
</dbReference>
<dbReference type="EMBL" id="KQ947415">
    <property type="protein sequence ID" value="KUJ16810.1"/>
    <property type="molecule type" value="Genomic_DNA"/>
</dbReference>
<dbReference type="Gene3D" id="1.20.1250.20">
    <property type="entry name" value="MFS general substrate transporter like domains"/>
    <property type="match status" value="2"/>
</dbReference>
<dbReference type="GO" id="GO:0022857">
    <property type="term" value="F:transmembrane transporter activity"/>
    <property type="evidence" value="ECO:0007669"/>
    <property type="project" value="InterPro"/>
</dbReference>
<evidence type="ECO:0000256" key="2">
    <source>
        <dbReference type="ARBA" id="ARBA00022692"/>
    </source>
</evidence>
<accession>A0A194X9G3</accession>